<evidence type="ECO:0000256" key="11">
    <source>
        <dbReference type="ARBA" id="ARBA00022723"/>
    </source>
</evidence>
<evidence type="ECO:0000256" key="2">
    <source>
        <dbReference type="ARBA" id="ARBA00001947"/>
    </source>
</evidence>
<dbReference type="PANTHER" id="PTHR11647:SF1">
    <property type="entry name" value="COLLAPSIN RESPONSE MEDIATOR PROTEIN"/>
    <property type="match status" value="1"/>
</dbReference>
<keyword evidence="11" id="KW-0479">Metal-binding</keyword>
<dbReference type="InterPro" id="IPR036052">
    <property type="entry name" value="TrpB-like_PALP_sf"/>
</dbReference>
<dbReference type="CDD" id="cd01314">
    <property type="entry name" value="D-HYD"/>
    <property type="match status" value="1"/>
</dbReference>
<evidence type="ECO:0000256" key="25">
    <source>
        <dbReference type="ARBA" id="ARBA00081847"/>
    </source>
</evidence>
<comment type="catalytic activity">
    <reaction evidence="19">
        <text>O-acetyl-L-serine + hydrogen sulfide = L-cysteine + acetate</text>
        <dbReference type="Rhea" id="RHEA:14829"/>
        <dbReference type="ChEBI" id="CHEBI:29919"/>
        <dbReference type="ChEBI" id="CHEBI:30089"/>
        <dbReference type="ChEBI" id="CHEBI:35235"/>
        <dbReference type="ChEBI" id="CHEBI:58340"/>
        <dbReference type="EC" id="2.5.1.47"/>
    </reaction>
</comment>
<reference evidence="29 30" key="1">
    <citation type="submission" date="2015-06" db="EMBL/GenBank/DDBJ databases">
        <title>Draft genome of the ant-associated black yeast Phialophora attae CBS 131958.</title>
        <authorList>
            <person name="Moreno L.F."/>
            <person name="Stielow B.J."/>
            <person name="de Hoog S."/>
            <person name="Vicente V.A."/>
            <person name="Weiss V.A."/>
            <person name="de Vries M."/>
            <person name="Cruz L.M."/>
            <person name="Souza E.M."/>
        </authorList>
    </citation>
    <scope>NUCLEOTIDE SEQUENCE [LARGE SCALE GENOMIC DNA]</scope>
    <source>
        <strain evidence="29 30">CBS 131958</strain>
    </source>
</reference>
<keyword evidence="9" id="KW-0028">Amino-acid biosynthesis</keyword>
<dbReference type="FunFam" id="3.40.50.1100:FF:000011">
    <property type="entry name" value="Cysteine synthase (o-acetylserine)"/>
    <property type="match status" value="1"/>
</dbReference>
<evidence type="ECO:0000256" key="17">
    <source>
        <dbReference type="ARBA" id="ARBA00036696"/>
    </source>
</evidence>
<dbReference type="InterPro" id="IPR001926">
    <property type="entry name" value="TrpB-like_PALP"/>
</dbReference>
<dbReference type="GO" id="GO:0004124">
    <property type="term" value="F:cysteine synthase activity"/>
    <property type="evidence" value="ECO:0007669"/>
    <property type="project" value="UniProtKB-EC"/>
</dbReference>
<comment type="catalytic activity">
    <reaction evidence="17">
        <text>5,6-dihydrouracil + H2O = 3-(carbamoylamino)propanoate + H(+)</text>
        <dbReference type="Rhea" id="RHEA:16121"/>
        <dbReference type="ChEBI" id="CHEBI:11892"/>
        <dbReference type="ChEBI" id="CHEBI:15377"/>
        <dbReference type="ChEBI" id="CHEBI:15378"/>
        <dbReference type="ChEBI" id="CHEBI:15901"/>
        <dbReference type="EC" id="3.5.2.2"/>
    </reaction>
</comment>
<evidence type="ECO:0000256" key="6">
    <source>
        <dbReference type="ARBA" id="ARBA00008829"/>
    </source>
</evidence>
<evidence type="ECO:0000256" key="24">
    <source>
        <dbReference type="ARBA" id="ARBA00079147"/>
    </source>
</evidence>
<sequence length="877" mass="95079">MEFDTIITNARIITASEVYPYLCSIGITSGKISAIASTLQPSQSTQVIDAEGAYVTPGGIDSHVHLHQDNASSGDKWLSGSRSALAGGNTTILAFATQEHKDESLFPVIDEYHSRARNQSYIDYGFHLILTKPTPHILNNELPKLASEGGITSVKLYMTYPGKRLHDGQMLDIMMTTRSLGMTTMIHAENADMIDLVTQRLLAHNKTTPYYHALARPAIAESEATHRAIALATLTSTPILLVHMSTPVALSHARKAQSKSLLPIHAETCPHYLYLTSQQLASTTNIHQDPETSHVHEEHDEWAGAKHICAPPLRHSEDDLQAVWDSLNNGTITVISSDHAPTRYDDIVSGKQKAVEAARLKGDGSKPTFAATPNGLPGIETRLPVLFHAATSDKVPAARRISLEKFVAVTSTNAARLYGFGDRKGVLAPGYDADVVIWYPQGDSKGRTVIRNAMLHHAIDYTPFEGHEVENWPRRVLLRGKVVWDRDVELRDGHGKGLLGGAGDGQWLSRRKGEVLVGRSGGGWEVEGMGSGEREAWGLAIGNTPLIRLSALSAQTKCTILGKAEFQNPGGSVKDRAALYVVKDAEDRGLLKPGGTVVEGTAGNTGIGLAHVCRSRGYKLVIYMPNTQSQGKIDLLRLLGAEVYPVPAVAWENSENYNWQAKRHAERVAKEDPEKGAVWTNQFDNTANRRAHVETTGPEIWAQTGGKIDAFTCATGTGGTLAGVTRSLKDLSQNRVKSFLADPPGSVLHSYIQSGGTLKERTGSSITEGIGQGRVTDNLAQEVSELDGSVHVPDEESIFQVYRCLDEEGLYLGASSALNVAAAKQVAEKLGEGSTVVTVLCDGAYRYADRLFSEKWLNEKGLRGAIPERLAKYIVLP</sequence>
<comment type="similarity">
    <text evidence="5">Belongs to the cysteine synthase/cystathionine beta-synthase family.</text>
</comment>
<organism evidence="29 30">
    <name type="scientific">Cyphellophora attinorum</name>
    <dbReference type="NCBI Taxonomy" id="1664694"/>
    <lineage>
        <taxon>Eukaryota</taxon>
        <taxon>Fungi</taxon>
        <taxon>Dikarya</taxon>
        <taxon>Ascomycota</taxon>
        <taxon>Pezizomycotina</taxon>
        <taxon>Eurotiomycetes</taxon>
        <taxon>Chaetothyriomycetidae</taxon>
        <taxon>Chaetothyriales</taxon>
        <taxon>Cyphellophoraceae</taxon>
        <taxon>Cyphellophora</taxon>
    </lineage>
</organism>
<dbReference type="Pfam" id="PF01979">
    <property type="entry name" value="Amidohydro_1"/>
    <property type="match status" value="1"/>
</dbReference>
<evidence type="ECO:0000256" key="9">
    <source>
        <dbReference type="ARBA" id="ARBA00022605"/>
    </source>
</evidence>
<dbReference type="GO" id="GO:0005739">
    <property type="term" value="C:mitochondrion"/>
    <property type="evidence" value="ECO:0007669"/>
    <property type="project" value="UniProtKB-SubCell"/>
</dbReference>
<keyword evidence="12" id="KW-0378">Hydrolase</keyword>
<keyword evidence="10" id="KW-0808">Transferase</keyword>
<evidence type="ECO:0000256" key="4">
    <source>
        <dbReference type="ARBA" id="ARBA00004962"/>
    </source>
</evidence>
<dbReference type="SUPFAM" id="SSF53686">
    <property type="entry name" value="Tryptophan synthase beta subunit-like PLP-dependent enzymes"/>
    <property type="match status" value="1"/>
</dbReference>
<comment type="function">
    <text evidence="21">Catalyzes the conversion of O-succinyl-L-serine into cysteine, the last step in the cysteine biosynthesis pathway. Can also use O-acetyl-L-serine.</text>
</comment>
<evidence type="ECO:0000259" key="28">
    <source>
        <dbReference type="Pfam" id="PF01979"/>
    </source>
</evidence>
<evidence type="ECO:0000256" key="3">
    <source>
        <dbReference type="ARBA" id="ARBA00004173"/>
    </source>
</evidence>
<comment type="cofactor">
    <cofactor evidence="2">
        <name>Zn(2+)</name>
        <dbReference type="ChEBI" id="CHEBI:29105"/>
    </cofactor>
</comment>
<dbReference type="EC" id="2.5.1.47" evidence="7"/>
<keyword evidence="8" id="KW-0597">Phosphoprotein</keyword>
<dbReference type="AlphaFoldDB" id="A0A0N1H6P5"/>
<accession>A0A0N1H6P5</accession>
<protein>
    <recommendedName>
        <fullName evidence="22">Cysteine synthase 1</fullName>
        <ecNumber evidence="7">2.5.1.47</ecNumber>
        <ecNumber evidence="18">3.5.2.2</ecNumber>
    </recommendedName>
    <alternativeName>
        <fullName evidence="23">O-acetylserine (thiol)-lyase 1</fullName>
    </alternativeName>
    <alternativeName>
        <fullName evidence="24">O-acetylserine sulfhydrylase 1</fullName>
    </alternativeName>
    <alternativeName>
        <fullName evidence="25">O-succinylserine sulfhydrylase</fullName>
    </alternativeName>
</protein>
<dbReference type="InterPro" id="IPR050378">
    <property type="entry name" value="Metallo-dep_Hydrolases_sf"/>
</dbReference>
<comment type="caution">
    <text evidence="29">The sequence shown here is derived from an EMBL/GenBank/DDBJ whole genome shotgun (WGS) entry which is preliminary data.</text>
</comment>
<evidence type="ECO:0000256" key="8">
    <source>
        <dbReference type="ARBA" id="ARBA00022553"/>
    </source>
</evidence>
<evidence type="ECO:0000256" key="15">
    <source>
        <dbReference type="ARBA" id="ARBA00023128"/>
    </source>
</evidence>
<dbReference type="VEuPathDB" id="FungiDB:AB675_5603"/>
<evidence type="ECO:0000256" key="14">
    <source>
        <dbReference type="ARBA" id="ARBA00022946"/>
    </source>
</evidence>
<evidence type="ECO:0000256" key="10">
    <source>
        <dbReference type="ARBA" id="ARBA00022679"/>
    </source>
</evidence>
<comment type="PTM">
    <text evidence="26">Carbamylation allows a single lysine to coordinate two divalent metal cations.</text>
</comment>
<dbReference type="GO" id="GO:0004157">
    <property type="term" value="F:dihydropyrimidinase activity"/>
    <property type="evidence" value="ECO:0007669"/>
    <property type="project" value="UniProtKB-EC"/>
</dbReference>
<dbReference type="InterPro" id="IPR006680">
    <property type="entry name" value="Amidohydro-rel"/>
</dbReference>
<dbReference type="Gene3D" id="3.20.20.140">
    <property type="entry name" value="Metal-dependent hydrolases"/>
    <property type="match status" value="1"/>
</dbReference>
<dbReference type="SUPFAM" id="SSF51338">
    <property type="entry name" value="Composite domain of metallo-dependent hydrolases"/>
    <property type="match status" value="1"/>
</dbReference>
<comment type="cofactor">
    <cofactor evidence="1">
        <name>pyridoxal 5'-phosphate</name>
        <dbReference type="ChEBI" id="CHEBI:597326"/>
    </cofactor>
</comment>
<evidence type="ECO:0000313" key="30">
    <source>
        <dbReference type="Proteomes" id="UP000038010"/>
    </source>
</evidence>
<dbReference type="InterPro" id="IPR011778">
    <property type="entry name" value="Hydantoinase/dihydroPyrase"/>
</dbReference>
<evidence type="ECO:0000259" key="27">
    <source>
        <dbReference type="Pfam" id="PF00291"/>
    </source>
</evidence>
<evidence type="ECO:0000256" key="13">
    <source>
        <dbReference type="ARBA" id="ARBA00022898"/>
    </source>
</evidence>
<keyword evidence="13" id="KW-0663">Pyridoxal phosphate</keyword>
<evidence type="ECO:0000256" key="12">
    <source>
        <dbReference type="ARBA" id="ARBA00022801"/>
    </source>
</evidence>
<evidence type="ECO:0000256" key="7">
    <source>
        <dbReference type="ARBA" id="ARBA00012681"/>
    </source>
</evidence>
<evidence type="ECO:0000256" key="21">
    <source>
        <dbReference type="ARBA" id="ARBA00058228"/>
    </source>
</evidence>
<feature type="domain" description="Tryptophan synthase beta chain-like PALP" evidence="27">
    <location>
        <begin position="539"/>
        <end position="842"/>
    </location>
</feature>
<evidence type="ECO:0000256" key="20">
    <source>
        <dbReference type="ARBA" id="ARBA00050981"/>
    </source>
</evidence>
<comment type="catalytic activity">
    <reaction evidence="20">
        <text>O-succinyl-L-serine + hydrogen sulfide = L-cysteine + succinate</text>
        <dbReference type="Rhea" id="RHEA:53816"/>
        <dbReference type="ChEBI" id="CHEBI:29919"/>
        <dbReference type="ChEBI" id="CHEBI:30031"/>
        <dbReference type="ChEBI" id="CHEBI:35235"/>
        <dbReference type="ChEBI" id="CHEBI:136856"/>
    </reaction>
</comment>
<dbReference type="CDD" id="cd01561">
    <property type="entry name" value="CBS_like"/>
    <property type="match status" value="1"/>
</dbReference>
<evidence type="ECO:0000256" key="22">
    <source>
        <dbReference type="ARBA" id="ARBA00072087"/>
    </source>
</evidence>
<dbReference type="PANTHER" id="PTHR11647">
    <property type="entry name" value="HYDRANTOINASE/DIHYDROPYRIMIDINASE FAMILY MEMBER"/>
    <property type="match status" value="1"/>
</dbReference>
<comment type="subcellular location">
    <subcellularLocation>
        <location evidence="3">Mitochondrion</location>
    </subcellularLocation>
</comment>
<evidence type="ECO:0000256" key="19">
    <source>
        <dbReference type="ARBA" id="ARBA00047931"/>
    </source>
</evidence>
<dbReference type="Gene3D" id="3.40.50.1100">
    <property type="match status" value="2"/>
</dbReference>
<dbReference type="Pfam" id="PF00291">
    <property type="entry name" value="PALP"/>
    <property type="match status" value="1"/>
</dbReference>
<keyword evidence="15" id="KW-0496">Mitochondrion</keyword>
<dbReference type="SUPFAM" id="SSF51556">
    <property type="entry name" value="Metallo-dependent hydrolases"/>
    <property type="match status" value="1"/>
</dbReference>
<dbReference type="GO" id="GO:0046872">
    <property type="term" value="F:metal ion binding"/>
    <property type="evidence" value="ECO:0007669"/>
    <property type="project" value="UniProtKB-KW"/>
</dbReference>
<evidence type="ECO:0000256" key="5">
    <source>
        <dbReference type="ARBA" id="ARBA00007103"/>
    </source>
</evidence>
<evidence type="ECO:0000256" key="1">
    <source>
        <dbReference type="ARBA" id="ARBA00001933"/>
    </source>
</evidence>
<comment type="similarity">
    <text evidence="6">Belongs to the metallo-dependent hydrolases superfamily. Hydantoinase/dihydropyrimidinase family.</text>
</comment>
<proteinExistence type="inferred from homology"/>
<dbReference type="Proteomes" id="UP000038010">
    <property type="component" value="Unassembled WGS sequence"/>
</dbReference>
<dbReference type="InterPro" id="IPR001216">
    <property type="entry name" value="P-phosphate_BS"/>
</dbReference>
<keyword evidence="14" id="KW-0809">Transit peptide</keyword>
<dbReference type="InterPro" id="IPR011059">
    <property type="entry name" value="Metal-dep_hydrolase_composite"/>
</dbReference>
<evidence type="ECO:0000256" key="16">
    <source>
        <dbReference type="ARBA" id="ARBA00023192"/>
    </source>
</evidence>
<dbReference type="EMBL" id="LFJN01000008">
    <property type="protein sequence ID" value="KPI41784.1"/>
    <property type="molecule type" value="Genomic_DNA"/>
</dbReference>
<dbReference type="STRING" id="1664694.A0A0N1H6P5"/>
<dbReference type="InterPro" id="IPR032466">
    <property type="entry name" value="Metal_Hydrolase"/>
</dbReference>
<feature type="modified residue" description="N6-carboxylysine" evidence="26">
    <location>
        <position position="155"/>
    </location>
</feature>
<gene>
    <name evidence="29" type="ORF">AB675_5603</name>
</gene>
<name>A0A0N1H6P5_9EURO</name>
<dbReference type="OrthoDB" id="1924787at2759"/>
<feature type="domain" description="Amidohydrolase-related" evidence="28">
    <location>
        <begin position="54"/>
        <end position="483"/>
    </location>
</feature>
<evidence type="ECO:0000256" key="23">
    <source>
        <dbReference type="ARBA" id="ARBA00078262"/>
    </source>
</evidence>
<dbReference type="PROSITE" id="PS00901">
    <property type="entry name" value="CYS_SYNTHASE"/>
    <property type="match status" value="1"/>
</dbReference>
<dbReference type="EC" id="3.5.2.2" evidence="18"/>
<evidence type="ECO:0000313" key="29">
    <source>
        <dbReference type="EMBL" id="KPI41784.1"/>
    </source>
</evidence>
<comment type="pathway">
    <text evidence="4">Amino-acid biosynthesis; L-cysteine biosynthesis; L-cysteine from L-serine: step 2/2.</text>
</comment>
<dbReference type="NCBIfam" id="NF007989">
    <property type="entry name" value="PRK10717.1"/>
    <property type="match status" value="1"/>
</dbReference>
<dbReference type="GO" id="GO:0006535">
    <property type="term" value="P:cysteine biosynthetic process from serine"/>
    <property type="evidence" value="ECO:0007669"/>
    <property type="project" value="InterPro"/>
</dbReference>
<keyword evidence="30" id="KW-1185">Reference proteome</keyword>
<keyword evidence="16" id="KW-0198">Cysteine biosynthesis</keyword>
<dbReference type="FunFam" id="3.20.20.140:FF:000217">
    <property type="entry name" value="Dihydropyrimidinase-related protein 1"/>
    <property type="match status" value="1"/>
</dbReference>
<evidence type="ECO:0000256" key="26">
    <source>
        <dbReference type="PIRSR" id="PIRSR611778-50"/>
    </source>
</evidence>
<dbReference type="GeneID" id="28737709"/>
<dbReference type="RefSeq" id="XP_018001747.1">
    <property type="nucleotide sequence ID" value="XM_018145829.1"/>
</dbReference>
<evidence type="ECO:0000256" key="18">
    <source>
        <dbReference type="ARBA" id="ARBA00039113"/>
    </source>
</evidence>